<dbReference type="EC" id="3.6.4.13" evidence="2"/>
<dbReference type="Pfam" id="PF00271">
    <property type="entry name" value="Helicase_C"/>
    <property type="match status" value="1"/>
</dbReference>
<dbReference type="InterPro" id="IPR027417">
    <property type="entry name" value="P-loop_NTPase"/>
</dbReference>
<dbReference type="FunFam" id="3.40.50.300:FF:000575">
    <property type="entry name" value="ATP-dependent helicase hrpA"/>
    <property type="match status" value="1"/>
</dbReference>
<evidence type="ECO:0000259" key="8">
    <source>
        <dbReference type="PROSITE" id="PS51192"/>
    </source>
</evidence>
<dbReference type="Pfam" id="PF21010">
    <property type="entry name" value="HA2_C"/>
    <property type="match status" value="1"/>
</dbReference>
<evidence type="ECO:0000313" key="10">
    <source>
        <dbReference type="EMBL" id="VHO01986.1"/>
    </source>
</evidence>
<dbReference type="SUPFAM" id="SSF52540">
    <property type="entry name" value="P-loop containing nucleoside triphosphate hydrolases"/>
    <property type="match status" value="1"/>
</dbReference>
<sequence length="1304" mass="147449">MAPSVNEGVVLSEAVISVSELHSRISHCLLKDQFRLRRRLHNCKALADDVKTTQLQRIAADIQRSEALREQRAQALPKVSYPPQLPVSEKKDDIKAAIAANQVVIIAGETGSGKTTQIPKICLELGRGVAGMIGHTQPRRLAARSVCDRIAEELQCQVGNQVGYKIRFGDHTSDNTFVKLMTDGILLAEIQQDRFLNQYDTLIIDEAHERSLNIDFLLGFLKQLLPKRPDLKLIITSATIDPQRFARHFFDAPVIEVSGRTFPVETRYRPVSEQDDKDADQLQGIFDAVDELYREPAGDILIFLNGEREIRDTADALEKLKLPHTEVLPLYARLSAAEQNRIFQSHAGRRIVLATNVAETSLTVPGIRYVIDPGTARLSRYSYRSKVQQLPIEAISQASANQRKGRCGRVAAGICIRLYSEEDFNSRPEFTDPEILRTNLASVIMQMLALGLGDIEAFPFLQKPDSRFVNDGVKLLEELGAIPLQRGKAGIQLTELGKKLARLPIDPRLARMVLFAADNSGLNELLVLAAALSIQDPRERPLDKQQKADQSHARFADPDSDFASWLKLWQYLQEQQEQLSNNQFRRLCRQEFLNYLRVREWQDLTGQLTQLMQEQGYLLNTQPAGYQAIHQAVLSGLLGQVGFKDSEADYLGPRQTRFYVFPGSHLFKRKPKWVAAAEWVETSKLYARTLAKIEPEWIEPLAEHLVTRSYSEPHWEKKRGAVIAYEQVSLYGLVIVPKRAVLYSKIDPAVCHTLFVREALVNQELGSNEAFLLHNQKLIDDVTALEEKSRRRDILVDEDTLAAFYVERIPQWANNRIDFAKWWKKKRSEDARYLNFDPSILLNRDASDITADKFPETWRQGNLTLPLEYHFAPGEPDDGVSVIIPLALLNQLEDAGFDWLIPALRHELLVALIKSLPKQYRRNFVPAPNYADALMQTITPDEGKLLDVVSNRLKRMSGVSIPEDAWDLASIPAHLKMNFKVVDDKGSTLQQGRSLSLLKQGLQGEVQQSLSQVAEQGIEQEHLTQWSFGTLPKEYVKLQAGYEIKAFPALVDERDSVAIKLLDNPQQAQETTKQGLRRLLLLNIPSPVKYLQESLPNKAKLGLYFNPFGRVLELIDDCITAGVDALVSTGELPKNANEFALLRERVRAELGDTVLVIALKVEQILTLCHDIQKRLKGKVDLAHVQAQGDIKQQLNELIFKGFVSSHGAGRLDDILRYLQAMQKRLQKLPVDPQRDRLLMHEYQKAFDAYNNLLGKFAGIKILPEPVQAIYWMLQELKVSLHAQQLGTPYAISVKRVLHAVQEIK</sequence>
<feature type="domain" description="Helicase ATP-binding" evidence="8">
    <location>
        <begin position="95"/>
        <end position="258"/>
    </location>
</feature>
<dbReference type="FunFam" id="1.20.120.1080:FF:000005">
    <property type="entry name" value="ATP-dependent helicase HrpA"/>
    <property type="match status" value="1"/>
</dbReference>
<dbReference type="NCBIfam" id="NF008348">
    <property type="entry name" value="PRK11131.1"/>
    <property type="match status" value="1"/>
</dbReference>
<evidence type="ECO:0000256" key="7">
    <source>
        <dbReference type="ARBA" id="ARBA00047984"/>
    </source>
</evidence>
<dbReference type="PROSITE" id="PS51192">
    <property type="entry name" value="HELICASE_ATP_BIND_1"/>
    <property type="match status" value="1"/>
</dbReference>
<dbReference type="PANTHER" id="PTHR18934:SF99">
    <property type="entry name" value="ATP-DEPENDENT RNA HELICASE DHX37-RELATED"/>
    <property type="match status" value="1"/>
</dbReference>
<organism evidence="10">
    <name type="scientific">Rheinheimera sp. BAL341</name>
    <dbReference type="NCBI Taxonomy" id="1708203"/>
    <lineage>
        <taxon>Bacteria</taxon>
        <taxon>Pseudomonadati</taxon>
        <taxon>Pseudomonadota</taxon>
        <taxon>Gammaproteobacteria</taxon>
        <taxon>Chromatiales</taxon>
        <taxon>Chromatiaceae</taxon>
        <taxon>Rheinheimera</taxon>
    </lineage>
</organism>
<dbReference type="InterPro" id="IPR011709">
    <property type="entry name" value="DEAD-box_helicase_OB_fold"/>
</dbReference>
<dbReference type="SMART" id="SM00487">
    <property type="entry name" value="DEXDc"/>
    <property type="match status" value="1"/>
</dbReference>
<dbReference type="InterPro" id="IPR007502">
    <property type="entry name" value="Helicase-assoc_dom"/>
</dbReference>
<dbReference type="SMART" id="SM00490">
    <property type="entry name" value="HELICc"/>
    <property type="match status" value="1"/>
</dbReference>
<dbReference type="Gene3D" id="3.40.50.300">
    <property type="entry name" value="P-loop containing nucleotide triphosphate hydrolases"/>
    <property type="match status" value="2"/>
</dbReference>
<dbReference type="PANTHER" id="PTHR18934">
    <property type="entry name" value="ATP-DEPENDENT RNA HELICASE"/>
    <property type="match status" value="1"/>
</dbReference>
<dbReference type="Pfam" id="PF00270">
    <property type="entry name" value="DEAD"/>
    <property type="match status" value="1"/>
</dbReference>
<dbReference type="GO" id="GO:0005524">
    <property type="term" value="F:ATP binding"/>
    <property type="evidence" value="ECO:0007669"/>
    <property type="project" value="UniProtKB-KW"/>
</dbReference>
<keyword evidence="6" id="KW-0067">ATP-binding</keyword>
<dbReference type="InterPro" id="IPR001650">
    <property type="entry name" value="Helicase_C-like"/>
</dbReference>
<dbReference type="CDD" id="cd18791">
    <property type="entry name" value="SF2_C_RHA"/>
    <property type="match status" value="1"/>
</dbReference>
<dbReference type="InterPro" id="IPR003593">
    <property type="entry name" value="AAA+_ATPase"/>
</dbReference>
<keyword evidence="5 10" id="KW-0347">Helicase</keyword>
<evidence type="ECO:0000256" key="5">
    <source>
        <dbReference type="ARBA" id="ARBA00022806"/>
    </source>
</evidence>
<comment type="similarity">
    <text evidence="1">Belongs to the DEAD box helicase family. DEAH subfamily.</text>
</comment>
<evidence type="ECO:0000259" key="9">
    <source>
        <dbReference type="PROSITE" id="PS51194"/>
    </source>
</evidence>
<dbReference type="Pfam" id="PF07717">
    <property type="entry name" value="OB_NTP_bind"/>
    <property type="match status" value="1"/>
</dbReference>
<keyword evidence="3" id="KW-0547">Nucleotide-binding</keyword>
<dbReference type="SMART" id="SM00382">
    <property type="entry name" value="AAA"/>
    <property type="match status" value="1"/>
</dbReference>
<dbReference type="SMART" id="SM00847">
    <property type="entry name" value="HA2"/>
    <property type="match status" value="1"/>
</dbReference>
<dbReference type="NCBIfam" id="TIGR01967">
    <property type="entry name" value="DEAH_box_HrpA"/>
    <property type="match status" value="1"/>
</dbReference>
<evidence type="ECO:0000256" key="4">
    <source>
        <dbReference type="ARBA" id="ARBA00022801"/>
    </source>
</evidence>
<dbReference type="PROSITE" id="PS51194">
    <property type="entry name" value="HELICASE_CTER"/>
    <property type="match status" value="1"/>
</dbReference>
<comment type="catalytic activity">
    <reaction evidence="7">
        <text>ATP + H2O = ADP + phosphate + H(+)</text>
        <dbReference type="Rhea" id="RHEA:13065"/>
        <dbReference type="ChEBI" id="CHEBI:15377"/>
        <dbReference type="ChEBI" id="CHEBI:15378"/>
        <dbReference type="ChEBI" id="CHEBI:30616"/>
        <dbReference type="ChEBI" id="CHEBI:43474"/>
        <dbReference type="ChEBI" id="CHEBI:456216"/>
        <dbReference type="EC" id="3.6.4.13"/>
    </reaction>
</comment>
<dbReference type="InterPro" id="IPR024590">
    <property type="entry name" value="HrpA_C"/>
</dbReference>
<dbReference type="Gene3D" id="1.20.120.1080">
    <property type="match status" value="1"/>
</dbReference>
<dbReference type="CDD" id="cd17989">
    <property type="entry name" value="DEXHc_HrpA"/>
    <property type="match status" value="1"/>
</dbReference>
<feature type="domain" description="Helicase C-terminal" evidence="9">
    <location>
        <begin position="288"/>
        <end position="451"/>
    </location>
</feature>
<dbReference type="Pfam" id="PF11898">
    <property type="entry name" value="DUF3418"/>
    <property type="match status" value="1"/>
</dbReference>
<dbReference type="FunFam" id="3.40.50.300:FF:000439">
    <property type="entry name" value="ATP-dependent RNA helicase HrpA"/>
    <property type="match status" value="1"/>
</dbReference>
<dbReference type="InterPro" id="IPR010222">
    <property type="entry name" value="RNA_helicase_HrpA"/>
</dbReference>
<accession>A0A486XJV6</accession>
<dbReference type="InterPro" id="IPR011545">
    <property type="entry name" value="DEAD/DEAH_box_helicase_dom"/>
</dbReference>
<proteinExistence type="inferred from homology"/>
<dbReference type="GO" id="GO:0003723">
    <property type="term" value="F:RNA binding"/>
    <property type="evidence" value="ECO:0007669"/>
    <property type="project" value="TreeGrafter"/>
</dbReference>
<evidence type="ECO:0000256" key="2">
    <source>
        <dbReference type="ARBA" id="ARBA00012552"/>
    </source>
</evidence>
<dbReference type="GO" id="GO:0003724">
    <property type="term" value="F:RNA helicase activity"/>
    <property type="evidence" value="ECO:0007669"/>
    <property type="project" value="UniProtKB-EC"/>
</dbReference>
<dbReference type="InterPro" id="IPR014001">
    <property type="entry name" value="Helicase_ATP-bd"/>
</dbReference>
<gene>
    <name evidence="10" type="ORF">BAL341_544</name>
</gene>
<name>A0A486XJV6_9GAMM</name>
<evidence type="ECO:0000256" key="3">
    <source>
        <dbReference type="ARBA" id="ARBA00022741"/>
    </source>
</evidence>
<keyword evidence="4 10" id="KW-0378">Hydrolase</keyword>
<protein>
    <recommendedName>
        <fullName evidence="2">RNA helicase</fullName>
        <ecNumber evidence="2">3.6.4.13</ecNumber>
    </recommendedName>
</protein>
<dbReference type="GO" id="GO:0016887">
    <property type="term" value="F:ATP hydrolysis activity"/>
    <property type="evidence" value="ECO:0007669"/>
    <property type="project" value="RHEA"/>
</dbReference>
<dbReference type="EMBL" id="CAAJGR010000052">
    <property type="protein sequence ID" value="VHO01986.1"/>
    <property type="molecule type" value="Genomic_DNA"/>
</dbReference>
<reference evidence="10" key="1">
    <citation type="submission" date="2019-04" db="EMBL/GenBank/DDBJ databases">
        <authorList>
            <person name="Brambilla D."/>
        </authorList>
    </citation>
    <scope>NUCLEOTIDE SEQUENCE</scope>
    <source>
        <strain evidence="10">BAL1</strain>
    </source>
</reference>
<evidence type="ECO:0000256" key="1">
    <source>
        <dbReference type="ARBA" id="ARBA00008792"/>
    </source>
</evidence>
<evidence type="ECO:0000256" key="6">
    <source>
        <dbReference type="ARBA" id="ARBA00022840"/>
    </source>
</evidence>